<gene>
    <name evidence="1" type="ORF">V6N11_033783</name>
</gene>
<evidence type="ECO:0000313" key="2">
    <source>
        <dbReference type="Proteomes" id="UP001396334"/>
    </source>
</evidence>
<accession>A0ABR2S0H3</accession>
<comment type="caution">
    <text evidence="1">The sequence shown here is derived from an EMBL/GenBank/DDBJ whole genome shotgun (WGS) entry which is preliminary data.</text>
</comment>
<protein>
    <submittedName>
        <fullName evidence="1">Uncharacterized protein</fullName>
    </submittedName>
</protein>
<keyword evidence="2" id="KW-1185">Reference proteome</keyword>
<proteinExistence type="predicted"/>
<sequence>MLRGTLLYFLGSSLRGLTSLRGSLAHSVIPFHTLYPGFVSLPVDTTFSIVEKYGKILDQSDSKGAKSHLTLRKPLNENMKYGLKVCKPTKINPINQLVLIMAQNVANQLYYDEVRDDTGQSILSKDVGQLSMMPYSSDEGDSLIKWQQGEMEEVNVYDGGIEAIEQ</sequence>
<dbReference type="EMBL" id="JBBPBN010000018">
    <property type="protein sequence ID" value="KAK9018736.1"/>
    <property type="molecule type" value="Genomic_DNA"/>
</dbReference>
<dbReference type="Proteomes" id="UP001396334">
    <property type="component" value="Unassembled WGS sequence"/>
</dbReference>
<organism evidence="1 2">
    <name type="scientific">Hibiscus sabdariffa</name>
    <name type="common">roselle</name>
    <dbReference type="NCBI Taxonomy" id="183260"/>
    <lineage>
        <taxon>Eukaryota</taxon>
        <taxon>Viridiplantae</taxon>
        <taxon>Streptophyta</taxon>
        <taxon>Embryophyta</taxon>
        <taxon>Tracheophyta</taxon>
        <taxon>Spermatophyta</taxon>
        <taxon>Magnoliopsida</taxon>
        <taxon>eudicotyledons</taxon>
        <taxon>Gunneridae</taxon>
        <taxon>Pentapetalae</taxon>
        <taxon>rosids</taxon>
        <taxon>malvids</taxon>
        <taxon>Malvales</taxon>
        <taxon>Malvaceae</taxon>
        <taxon>Malvoideae</taxon>
        <taxon>Hibiscus</taxon>
    </lineage>
</organism>
<reference evidence="1 2" key="1">
    <citation type="journal article" date="2024" name="G3 (Bethesda)">
        <title>Genome assembly of Hibiscus sabdariffa L. provides insights into metabolisms of medicinal natural products.</title>
        <authorList>
            <person name="Kim T."/>
        </authorList>
    </citation>
    <scope>NUCLEOTIDE SEQUENCE [LARGE SCALE GENOMIC DNA]</scope>
    <source>
        <strain evidence="1">TK-2024</strain>
        <tissue evidence="1">Old leaves</tissue>
    </source>
</reference>
<name>A0ABR2S0H3_9ROSI</name>
<evidence type="ECO:0000313" key="1">
    <source>
        <dbReference type="EMBL" id="KAK9018736.1"/>
    </source>
</evidence>